<dbReference type="Gene3D" id="3.40.850.10">
    <property type="entry name" value="Kinesin motor domain"/>
    <property type="match status" value="1"/>
</dbReference>
<name>A0AAD8HJN2_9APIA</name>
<dbReference type="GO" id="GO:0003777">
    <property type="term" value="F:microtubule motor activity"/>
    <property type="evidence" value="ECO:0007669"/>
    <property type="project" value="InterPro"/>
</dbReference>
<keyword evidence="7" id="KW-1185">Reference proteome</keyword>
<evidence type="ECO:0000313" key="6">
    <source>
        <dbReference type="EMBL" id="KAK1368564.1"/>
    </source>
</evidence>
<dbReference type="PROSITE" id="PS50067">
    <property type="entry name" value="KINESIN_MOTOR_2"/>
    <property type="match status" value="1"/>
</dbReference>
<dbReference type="Pfam" id="PF00225">
    <property type="entry name" value="Kinesin"/>
    <property type="match status" value="1"/>
</dbReference>
<evidence type="ECO:0000256" key="3">
    <source>
        <dbReference type="SAM" id="MobiDB-lite"/>
    </source>
</evidence>
<dbReference type="SMART" id="SM00129">
    <property type="entry name" value="KISc"/>
    <property type="match status" value="1"/>
</dbReference>
<accession>A0AAD8HJN2</accession>
<comment type="similarity">
    <text evidence="2">Belongs to the TRAFAC class myosin-kinesin ATPase superfamily. Kinesin family.</text>
</comment>
<dbReference type="PANTHER" id="PTHR47968">
    <property type="entry name" value="CENTROMERE PROTEIN E"/>
    <property type="match status" value="1"/>
</dbReference>
<comment type="caution">
    <text evidence="5">The sequence shown here is derived from an EMBL/GenBank/DDBJ whole genome shotgun (WGS) entry which is preliminary data.</text>
</comment>
<dbReference type="EMBL" id="JAUIZM010000008">
    <property type="protein sequence ID" value="KAK1368557.1"/>
    <property type="molecule type" value="Genomic_DNA"/>
</dbReference>
<reference evidence="5" key="2">
    <citation type="submission" date="2023-05" db="EMBL/GenBank/DDBJ databases">
        <authorList>
            <person name="Schelkunov M.I."/>
        </authorList>
    </citation>
    <scope>NUCLEOTIDE SEQUENCE</scope>
    <source>
        <strain evidence="5">Hsosn_3</strain>
        <tissue evidence="5">Leaf</tissue>
    </source>
</reference>
<dbReference type="GO" id="GO:0007018">
    <property type="term" value="P:microtubule-based movement"/>
    <property type="evidence" value="ECO:0007669"/>
    <property type="project" value="InterPro"/>
</dbReference>
<feature type="compositionally biased region" description="Polar residues" evidence="3">
    <location>
        <begin position="283"/>
        <end position="298"/>
    </location>
</feature>
<gene>
    <name evidence="5" type="ORF">POM88_034649</name>
    <name evidence="6" type="ORF">POM88_034656</name>
</gene>
<feature type="region of interest" description="Disordered" evidence="3">
    <location>
        <begin position="283"/>
        <end position="302"/>
    </location>
</feature>
<dbReference type="InterPro" id="IPR027417">
    <property type="entry name" value="P-loop_NTPase"/>
</dbReference>
<feature type="domain" description="Kinesin motor" evidence="4">
    <location>
        <begin position="1"/>
        <end position="132"/>
    </location>
</feature>
<dbReference type="PANTHER" id="PTHR47968:SF18">
    <property type="entry name" value="KINESIN-LIKE PROTEIN KIN-7F"/>
    <property type="match status" value="1"/>
</dbReference>
<evidence type="ECO:0000313" key="7">
    <source>
        <dbReference type="Proteomes" id="UP001237642"/>
    </source>
</evidence>
<organism evidence="5 7">
    <name type="scientific">Heracleum sosnowskyi</name>
    <dbReference type="NCBI Taxonomy" id="360622"/>
    <lineage>
        <taxon>Eukaryota</taxon>
        <taxon>Viridiplantae</taxon>
        <taxon>Streptophyta</taxon>
        <taxon>Embryophyta</taxon>
        <taxon>Tracheophyta</taxon>
        <taxon>Spermatophyta</taxon>
        <taxon>Magnoliopsida</taxon>
        <taxon>eudicotyledons</taxon>
        <taxon>Gunneridae</taxon>
        <taxon>Pentapetalae</taxon>
        <taxon>asterids</taxon>
        <taxon>campanulids</taxon>
        <taxon>Apiales</taxon>
        <taxon>Apiaceae</taxon>
        <taxon>Apioideae</taxon>
        <taxon>apioid superclade</taxon>
        <taxon>Tordylieae</taxon>
        <taxon>Tordyliinae</taxon>
        <taxon>Heracleum</taxon>
    </lineage>
</organism>
<dbReference type="SUPFAM" id="SSF56801">
    <property type="entry name" value="Acetyl-CoA synthetase-like"/>
    <property type="match status" value="1"/>
</dbReference>
<proteinExistence type="inferred from homology"/>
<dbReference type="GO" id="GO:0008017">
    <property type="term" value="F:microtubule binding"/>
    <property type="evidence" value="ECO:0007669"/>
    <property type="project" value="InterPro"/>
</dbReference>
<evidence type="ECO:0000313" key="5">
    <source>
        <dbReference type="EMBL" id="KAK1368557.1"/>
    </source>
</evidence>
<dbReference type="InterPro" id="IPR027640">
    <property type="entry name" value="Kinesin-like_fam"/>
</dbReference>
<keyword evidence="1 2" id="KW-0505">Motor protein</keyword>
<dbReference type="AlphaFoldDB" id="A0AAD8HJN2"/>
<reference evidence="5" key="1">
    <citation type="submission" date="2023-02" db="EMBL/GenBank/DDBJ databases">
        <title>Genome of toxic invasive species Heracleum sosnowskyi carries increased number of genes despite the absence of recent whole-genome duplications.</title>
        <authorList>
            <person name="Schelkunov M."/>
            <person name="Shtratnikova V."/>
            <person name="Makarenko M."/>
            <person name="Klepikova A."/>
            <person name="Omelchenko D."/>
            <person name="Novikova G."/>
            <person name="Obukhova E."/>
            <person name="Bogdanov V."/>
            <person name="Penin A."/>
            <person name="Logacheva M."/>
        </authorList>
    </citation>
    <scope>NUCLEOTIDE SEQUENCE</scope>
    <source>
        <strain evidence="5">Hsosn_3</strain>
        <tissue evidence="5">Leaf</tissue>
    </source>
</reference>
<dbReference type="Proteomes" id="UP001237642">
    <property type="component" value="Unassembled WGS sequence"/>
</dbReference>
<feature type="binding site" evidence="2">
    <location>
        <begin position="57"/>
        <end position="64"/>
    </location>
    <ligand>
        <name>ATP</name>
        <dbReference type="ChEBI" id="CHEBI:30616"/>
    </ligand>
</feature>
<evidence type="ECO:0000256" key="1">
    <source>
        <dbReference type="ARBA" id="ARBA00023175"/>
    </source>
</evidence>
<dbReference type="InterPro" id="IPR001752">
    <property type="entry name" value="Kinesin_motor_dom"/>
</dbReference>
<evidence type="ECO:0000256" key="2">
    <source>
        <dbReference type="PROSITE-ProRule" id="PRU00283"/>
    </source>
</evidence>
<keyword evidence="2" id="KW-0547">Nucleotide-binding</keyword>
<protein>
    <recommendedName>
        <fullName evidence="4">Kinesin motor domain-containing protein</fullName>
    </recommendedName>
</protein>
<keyword evidence="2" id="KW-0067">ATP-binding</keyword>
<sequence>MHTCLYGLESFTSNYKEKRDKVFGSDQCSTKQVYEEGLKNVALSVVTGINTSIFAYGQTSSGKTYTIRGISESSMSDIFDYICEHDEREFVLKFSAMEIYNESVRDLLGLDSTPLRLLDDPERGTVVDKLTETVESYPRKFASADDLSTLAASGIEKASKHVTHSPKSFRVLGSVGEPINPAWRWFYHVIGALRCPISDTWCPTETGSFMITSLSGVWPQNPGSATFPFSCVQVVLSCHWSLEVPNIRHLVPNRDRQLHDMFLVTICVVSDYFAIRGMRASNRQQSPTSVTSSNGPSKQKSDACGISVAYLTATTSLSKVSVLHSDSGKKLNGEIRLTAQMNKSEPVASVELYSDADQQRKPSNTSAMIGHSINQVISSQISHNPILQQKKHPPVRILLLQEIGLNSD</sequence>
<evidence type="ECO:0000259" key="4">
    <source>
        <dbReference type="PROSITE" id="PS50067"/>
    </source>
</evidence>
<dbReference type="SUPFAM" id="SSF52540">
    <property type="entry name" value="P-loop containing nucleoside triphosphate hydrolases"/>
    <property type="match status" value="1"/>
</dbReference>
<dbReference type="EMBL" id="JAUIZM010000008">
    <property type="protein sequence ID" value="KAK1368564.1"/>
    <property type="molecule type" value="Genomic_DNA"/>
</dbReference>
<dbReference type="InterPro" id="IPR036961">
    <property type="entry name" value="Kinesin_motor_dom_sf"/>
</dbReference>
<dbReference type="GO" id="GO:0005524">
    <property type="term" value="F:ATP binding"/>
    <property type="evidence" value="ECO:0007669"/>
    <property type="project" value="UniProtKB-UniRule"/>
</dbReference>